<evidence type="ECO:0000259" key="2">
    <source>
        <dbReference type="Pfam" id="PF19078"/>
    </source>
</evidence>
<sequence>MISTNTQLNQNANEANIEHGNSTQLSPAPSLQTKTASATVVSHEIVFVDTTLQNWQSLLKDIKPGAEIIILDPLKNGVQQMADALQGKVDVTAIHILSHGGDGYLVIGNTMVSSYNLVDYQASFAKIRAALSSDADILLYGCDVAKGEVGANFVSQLAKLTGADIAASINDTGISGDWVLEYQNGAVETNVVAATDYGFDLATIKVTNLNDSGAGSLRAAVTSATGNAAADTIVFDPALFASGAATLTLTSGALNVHGDGDLDAFTIIGPGENLLTISGNNTSRIFQADYASSTANTSSLTLSGMTLTNGTSAGARDAYGGGAVMSYYSGSLTLDHVVIKNSSSGSSGGGLRFGTNNGDLTISNSTFDGNTITSGGATGRGGGIEVFAQNHIVNISNSTISNNTNPSGFYGGGAMIGGSGATITITNTTIAGNSAGSGNIPTGGGGGILIQAPNVTITNSTIVNNAWNGGSAPNNGGGGLSLFNTGGTAVLKNNIIANNTSTNTALDDTDAIVTHTGVMSGSNNLIPTPVGLHYSSTNTMTGTITTLGSALGSLAFNGGPVKTIAIASGSNAISAGTTTGAPTTDARGFGRGGTTDIGAYEFSDNNTFDFTGVVSPNKGAIDVPSNYNLNIEFGTAVTAVAAKNIVIYRQSDNAVLETIAANDTGKVTFSSGTGGANSKVTINPTANLGSNTGYYVLIDSGAFQDGSSNAYNGVSSNSTWTFTSIAIPTSITSATYNATTGVLVVTGTDITNGGTIDVTKLSLTGQGGTYTLTAATSNPTASSTTSFTVTLGAADKIAVNGILNQDGTSAVNATTFNLAAAANWDITASADADLTGNAITVSNVIDPTISSATYNAATGVFTVTGANLVKTVGTTNDITINKLTITGEGGITRTLSTTSNVEITDASTFSFTLAGADIDAVNLIFNKNGGSSTGGGTYNISAADDWNSVINGGNTQDLTNAVTVSNVAVPTITSATYNATTGALVFTGTGFTTRNGASNDILADKFTLTGEGGATYTLTDTANVEISSNTSFTLNLSSTDKSGLNQIINKSGTSATSGTTYNVAAAEEWAAGADSAVVIADLTGNGVTATVAAPTITSATYDANTGTLLVTGTGFTHRTGGTNDIIASAFTLTGQGGSTYALTDTANVEISSDTSFTLVLSATDKAGLRTLLNNNGTQSSGGTTYNLAAADDWANGADAALNIADATGNGVTVSNVVSPTITSATYDASTGILSVTGTNMANGDSIDVSKLSITGQGGTYTLTSAGVAASSATAFSITLNAADKLAVNGVLNNNGTTAVSATTFNLAAATGWDSTVSTAADLTGNGITVSNVTAPTITSATYDGTSHVFVITGTNLVKTIGATNDVTISALTITGEGGATRTLSTTGNVEVISNTSFTFTLAGADIAAVDSLLNKNGLSSASSSTTYNLAVADDWNSVITGGNIEDMTGNSITVSNAAPTILSSTYDAATGTLSVSAVNIVGGDTIDVTKLSVTGQAGSYTLTTASVTATNATEFSVTLNAADKLAINGILNNNGTSAVDTTTFNLSAATNWNQTTASGADTTGNAITVSNVTAPTITSATYDGTSHVFVITGTNLVKTIGATNDITISALTITGEGGATRTLSTTGNVEVTSDTSFTFTVAGADIAALDALLNKNGTSSASSATSYNLAVADNWNSVITGGNIADMTGNGITVANAAPSILSSTYDAATGILSISAVNIVGGDTIDVSKLSITGQAGSYTLTTASVTASSSTAFSVTLNAADKLAINGILNNNGTSAVDTTTFNLSAAANWNQTTTSSADLTGNTVTVSNVTAPTITSATYNGTTHVFTVTGTNLVKAIGATNDITISTLTITGEGGSTRTLSTTGNVEVTSNTSFTFTLAGADIAAVDSLLNKNGTSSVSSTTYNLAVADDWNSVITGGSIADMTGNAITVFNAAPAILSSAYNAATGELTVSAVNIFGGDTIDVSKLSVTGQAGSYTLTTTSVTASSSTAFSVTLNAADKLAINGILNNNGTLAVDTTTFNLSAAANWNQTTASGADLTGNSITVANVTAPTITSATYDVTTHILTVTGSNLVKTISATNDITVSTLTITGEGGATRTLTTTGNVEVLSDTSFAITLAGADQAAVEALFNKNGSTSTNGVSYNLAAADDWNSVITGGNIADATNVITVSNVSIPTITSSTYDANTGVLVVNGTGFSGTFGATNDIIANMFSLQGEGGASYTLNTTSNVEITSATSFTLTLSATDRLGANLIMNKNGTSATSASTYNLIAAENWNAGADTAVVIADLTGNGVTVSNVVAPTVTSATYNVATGVLVVTGNNFLSLTGANNDITADRVRLFGQGAFNYTLTDTSDVDITSNTSFTITMSATDKAALALRMNKNGTSATDATTYNIGMLEDWNTGADTGVVILDLFGNGITVSGVNPTTSITASSFSADAGTSSSDFITNTATQTISGTLSATLVAGESVEVSTNNGSSWTTASATVGQSSWSLAGAILSNGTTNLKVRVVDTYANSGPEYTQSYTLDTVRPTVSSNMSFTDNVLAIGDTSIMSLSFSEAVSGLTISDFIVPNGVLSNLITSDGGITWTATLTPNAGVNDATNTITLNNTGYRDTAGNTGTGSTSSLNYAIDTFRPTATITLSDNYLGIVDTTLVTFTFNEPVTGFTNDDLTLPVTTPMGTLSPVSSNNGGLTWTATYTPPFGVLDTSNLITLNTAGVIDALGNPGLGFINSPNFTINTVNVVPSLGGTTPGLSTVDSMRILPFSSVTVTDPDIDAMEIAAITIDDAAKGSFTANSLALSGFYTNDGGTTYNHDAASPAAMQAAIRALVFEPNPSRLSVGTSDVATFTIMIRDQYMAVALDSNTTLTINNVNSAPTDISLSDSIVLQSEGLNASVGLLSAIDRNVGDSHTFALGTANAANDNAQFTIVGNSLKVINPALMAERDYKVSVQVTDANGLSFFKNLTIHLDDDVAPYITSIETLRSARPTVTTGSYIVKFNESVTGVTLDDFFLTSSDGTTANLSSITALSGGAYRVYMDQISGTGNLVLNLKSSGTGISDLFGNSLPAVPPAPQQLSLLSTDNIAIDFVATNDLLIGIQQHQDFFLM</sequence>
<protein>
    <submittedName>
        <fullName evidence="3">DUF4347 domain-containing protein</fullName>
    </submittedName>
</protein>
<reference evidence="3 4" key="1">
    <citation type="submission" date="2020-08" db="EMBL/GenBank/DDBJ databases">
        <title>Novel species isolated from subtropical streams in China.</title>
        <authorList>
            <person name="Lu H."/>
        </authorList>
    </citation>
    <scope>NUCLEOTIDE SEQUENCE [LARGE SCALE GENOMIC DNA]</scope>
    <source>
        <strain evidence="3 4">KCTC 52442</strain>
    </source>
</reference>
<dbReference type="InterPro" id="IPR059226">
    <property type="entry name" value="Choice_anch_Q_dom"/>
</dbReference>
<dbReference type="InterPro" id="IPR044048">
    <property type="entry name" value="Big_12"/>
</dbReference>
<evidence type="ECO:0000313" key="4">
    <source>
        <dbReference type="Proteomes" id="UP000643610"/>
    </source>
</evidence>
<feature type="domain" description="DUF4347" evidence="1">
    <location>
        <begin position="45"/>
        <end position="193"/>
    </location>
</feature>
<keyword evidence="4" id="KW-1185">Reference proteome</keyword>
<dbReference type="Gene3D" id="2.60.40.650">
    <property type="match status" value="1"/>
</dbReference>
<dbReference type="EMBL" id="JACOFU010000004">
    <property type="protein sequence ID" value="MBC3832153.1"/>
    <property type="molecule type" value="Genomic_DNA"/>
</dbReference>
<dbReference type="NCBIfam" id="NF041518">
    <property type="entry name" value="choice_anch_Q"/>
    <property type="match status" value="1"/>
</dbReference>
<accession>A0ABR6XRN0</accession>
<comment type="caution">
    <text evidence="3">The sequence shown here is derived from an EMBL/GenBank/DDBJ whole genome shotgun (WGS) entry which is preliminary data.</text>
</comment>
<proteinExistence type="predicted"/>
<evidence type="ECO:0000259" key="1">
    <source>
        <dbReference type="Pfam" id="PF14252"/>
    </source>
</evidence>
<gene>
    <name evidence="3" type="ORF">H8K33_11575</name>
</gene>
<feature type="domain" description="Bacterial Ig-like" evidence="2">
    <location>
        <begin position="2527"/>
        <end position="2630"/>
    </location>
</feature>
<organism evidence="3 4">
    <name type="scientific">Undibacterium amnicola</name>
    <dbReference type="NCBI Taxonomy" id="1834038"/>
    <lineage>
        <taxon>Bacteria</taxon>
        <taxon>Pseudomonadati</taxon>
        <taxon>Pseudomonadota</taxon>
        <taxon>Betaproteobacteria</taxon>
        <taxon>Burkholderiales</taxon>
        <taxon>Oxalobacteraceae</taxon>
        <taxon>Undibacterium</taxon>
    </lineage>
</organism>
<dbReference type="Proteomes" id="UP000643610">
    <property type="component" value="Unassembled WGS sequence"/>
</dbReference>
<evidence type="ECO:0000313" key="3">
    <source>
        <dbReference type="EMBL" id="MBC3832153.1"/>
    </source>
</evidence>
<dbReference type="Pfam" id="PF19078">
    <property type="entry name" value="Big_12"/>
    <property type="match status" value="2"/>
</dbReference>
<dbReference type="SUPFAM" id="SSF51126">
    <property type="entry name" value="Pectin lyase-like"/>
    <property type="match status" value="1"/>
</dbReference>
<name>A0ABR6XRN0_9BURK</name>
<dbReference type="Pfam" id="PF14252">
    <property type="entry name" value="DUF4347"/>
    <property type="match status" value="1"/>
</dbReference>
<dbReference type="InterPro" id="IPR011050">
    <property type="entry name" value="Pectin_lyase_fold/virulence"/>
</dbReference>
<dbReference type="InterPro" id="IPR006626">
    <property type="entry name" value="PbH1"/>
</dbReference>
<dbReference type="RefSeq" id="WP_186891192.1">
    <property type="nucleotide sequence ID" value="NZ_JACOFU010000004.1"/>
</dbReference>
<feature type="domain" description="Bacterial Ig-like" evidence="2">
    <location>
        <begin position="2631"/>
        <end position="2736"/>
    </location>
</feature>
<dbReference type="InterPro" id="IPR025592">
    <property type="entry name" value="DUF4347"/>
</dbReference>
<dbReference type="SMART" id="SM00710">
    <property type="entry name" value="PbH1"/>
    <property type="match status" value="15"/>
</dbReference>